<dbReference type="PANTHER" id="PTHR19920">
    <property type="entry name" value="WD40 PROTEIN CIAO1"/>
    <property type="match status" value="1"/>
</dbReference>
<organism evidence="1 2">
    <name type="scientific">Paramecium sonneborni</name>
    <dbReference type="NCBI Taxonomy" id="65129"/>
    <lineage>
        <taxon>Eukaryota</taxon>
        <taxon>Sar</taxon>
        <taxon>Alveolata</taxon>
        <taxon>Ciliophora</taxon>
        <taxon>Intramacronucleata</taxon>
        <taxon>Oligohymenophorea</taxon>
        <taxon>Peniculida</taxon>
        <taxon>Parameciidae</taxon>
        <taxon>Paramecium</taxon>
    </lineage>
</organism>
<reference evidence="1" key="1">
    <citation type="submission" date="2021-01" db="EMBL/GenBank/DDBJ databases">
        <authorList>
            <consortium name="Genoscope - CEA"/>
            <person name="William W."/>
        </authorList>
    </citation>
    <scope>NUCLEOTIDE SEQUENCE</scope>
</reference>
<dbReference type="EMBL" id="CAJJDN010000109">
    <property type="protein sequence ID" value="CAD8115629.1"/>
    <property type="molecule type" value="Genomic_DNA"/>
</dbReference>
<dbReference type="GO" id="GO:0097361">
    <property type="term" value="C:cytosolic [4Fe-4S] assembly targeting complex"/>
    <property type="evidence" value="ECO:0007669"/>
    <property type="project" value="TreeGrafter"/>
</dbReference>
<dbReference type="PANTHER" id="PTHR19920:SF0">
    <property type="entry name" value="CYTOSOLIC IRON-SULFUR PROTEIN ASSEMBLY PROTEIN CIAO1-RELATED"/>
    <property type="match status" value="1"/>
</dbReference>
<dbReference type="Proteomes" id="UP000692954">
    <property type="component" value="Unassembled WGS sequence"/>
</dbReference>
<protein>
    <recommendedName>
        <fullName evidence="3">WD40-repeat-containing domain</fullName>
    </recommendedName>
</protein>
<dbReference type="Pfam" id="PF00400">
    <property type="entry name" value="WD40"/>
    <property type="match status" value="2"/>
</dbReference>
<evidence type="ECO:0000313" key="1">
    <source>
        <dbReference type="EMBL" id="CAD8115629.1"/>
    </source>
</evidence>
<keyword evidence="2" id="KW-1185">Reference proteome</keyword>
<proteinExistence type="predicted"/>
<dbReference type="GO" id="GO:0016226">
    <property type="term" value="P:iron-sulfur cluster assembly"/>
    <property type="evidence" value="ECO:0007669"/>
    <property type="project" value="TreeGrafter"/>
</dbReference>
<dbReference type="AlphaFoldDB" id="A0A8S1QIK0"/>
<dbReference type="OrthoDB" id="307587at2759"/>
<gene>
    <name evidence="1" type="ORF">PSON_ATCC_30995.1.T1090011</name>
</gene>
<dbReference type="InterPro" id="IPR001680">
    <property type="entry name" value="WD40_rpt"/>
</dbReference>
<evidence type="ECO:0000313" key="2">
    <source>
        <dbReference type="Proteomes" id="UP000692954"/>
    </source>
</evidence>
<evidence type="ECO:0008006" key="3">
    <source>
        <dbReference type="Google" id="ProtNLM"/>
    </source>
</evidence>
<dbReference type="SMART" id="SM00320">
    <property type="entry name" value="WD40"/>
    <property type="match status" value="4"/>
</dbReference>
<accession>A0A8S1QIK0</accession>
<comment type="caution">
    <text evidence="1">The sequence shown here is derived from an EMBL/GenBank/DDBJ whole genome shotgun (WGS) entry which is preliminary data.</text>
</comment>
<name>A0A8S1QIK0_9CILI</name>
<sequence length="660" mass="78764">MFILQERKEIIEKVQLLINQQKAQLNELQDQQFKQFQNQNEERQLLGSRDYYPNQQNNQDQVSTLDIVATYLEYLNKFQEQFDQTKEILLLMPQDKKQLQEHLEKAQDIRRSSISNSTVNSVLINHNSEIERSKIKNLRNKLSYFIENYQQTNQMACLKHNQKIEFLDISNDQNIQERRLCKDCGKQGIKLSEFFQIYLIQFFEFKIQSEEKRSEVAQKIKTIISILQTQRNTDSIYNEFNQQFQQRIKIIEEIYGSHIIASQELNKMAKDFAQTQDNFIKYRQQFDIKLKEWIQKDFTFAQLQMNSIIDHLCVKNHKIQTATASQDFDYQQNTVQNINYKIMYQQQQSQLCQVLCFNRNNTLIATAKKNIIIIWRFYRDNVQQITELQGHKNDVSCLVFDVDSDTLISGGGDLDCQIFVWVKKSENVWKDAQNIQNNGGIKVMILNHLENQLITGSQKGVITIWEFKKNCLKKTLDESLNEKDNKPVFGLAYNNKTQQIITCGQDKCIRLFQLKEKLECKILRQCDSLGMRIKFIDDSSFVLVQKNGWLFYYKIEWGTFKEIQKIRLSSEDHDYIYSPIWYNQDRKILIVKHFRKIYFLKKQNDEQFQLIDKLEYQQDLVYATISDDGQYLATWIDRGKDQKLLENQSQIYQFYKLDFQ</sequence>